<dbReference type="PANTHER" id="PTHR23159">
    <property type="entry name" value="CENTROSOMAL PROTEIN 2"/>
    <property type="match status" value="1"/>
</dbReference>
<dbReference type="EMBL" id="CP053586">
    <property type="protein sequence ID" value="WNZ24608.1"/>
    <property type="molecule type" value="Genomic_DNA"/>
</dbReference>
<evidence type="ECO:0000313" key="3">
    <source>
        <dbReference type="EMBL" id="WNZ24608.1"/>
    </source>
</evidence>
<keyword evidence="2" id="KW-1133">Transmembrane helix</keyword>
<keyword evidence="2" id="KW-0472">Membrane</keyword>
<keyword evidence="1" id="KW-0175">Coiled coil</keyword>
<evidence type="ECO:0000256" key="1">
    <source>
        <dbReference type="SAM" id="Coils"/>
    </source>
</evidence>
<reference evidence="3" key="1">
    <citation type="submission" date="2020-05" db="EMBL/GenBank/DDBJ databases">
        <authorList>
            <person name="Zhu T."/>
            <person name="Keshari N."/>
            <person name="Lu X."/>
        </authorList>
    </citation>
    <scope>NUCLEOTIDE SEQUENCE</scope>
    <source>
        <strain evidence="3">NK1-12</strain>
    </source>
</reference>
<dbReference type="Pfam" id="PF11283">
    <property type="entry name" value="DUF3084"/>
    <property type="match status" value="1"/>
</dbReference>
<organism evidence="3">
    <name type="scientific">Leptolyngbya sp. NK1-12</name>
    <dbReference type="NCBI Taxonomy" id="2547451"/>
    <lineage>
        <taxon>Bacteria</taxon>
        <taxon>Bacillati</taxon>
        <taxon>Cyanobacteriota</taxon>
        <taxon>Cyanophyceae</taxon>
        <taxon>Leptolyngbyales</taxon>
        <taxon>Leptolyngbyaceae</taxon>
        <taxon>Leptolyngbya group</taxon>
        <taxon>Leptolyngbya</taxon>
    </lineage>
</organism>
<dbReference type="SUPFAM" id="SSF57997">
    <property type="entry name" value="Tropomyosin"/>
    <property type="match status" value="1"/>
</dbReference>
<accession>A0AA96WFU1</accession>
<protein>
    <submittedName>
        <fullName evidence="3">DUF3084 domain-containing protein</fullName>
    </submittedName>
</protein>
<name>A0AA96WFU1_9CYAN</name>
<dbReference type="Gene3D" id="1.10.287.1490">
    <property type="match status" value="1"/>
</dbReference>
<dbReference type="AlphaFoldDB" id="A0AA96WFU1"/>
<dbReference type="PANTHER" id="PTHR23159:SF66">
    <property type="entry name" value="OS04G0158400 PROTEIN"/>
    <property type="match status" value="1"/>
</dbReference>
<feature type="transmembrane region" description="Helical" evidence="2">
    <location>
        <begin position="43"/>
        <end position="67"/>
    </location>
</feature>
<proteinExistence type="predicted"/>
<sequence length="458" mass="50848">MTTGLVLIAAVLVLGGVIATVGDRLGTRVGKARLTLFNLRPRRTATLITILTGVIISASTFSLLFAVSDQLRTGVFELENIQDDLKETREELKEAQSEKERIETRLKNARRQQNTAQRQLEQINRSLQQAVEQQVQTQAQLKSTQQRLNESQTKFQQAQQLLSTVSQQAATLQAEIEQLQTDRQELIRQRDAVREQIAQRDQEIAQRDQAIASRETKLKDLESQIAFLAQQKDTLEREYEDLRRGNVTLFRNQTLAWGVVRVDVPSAAPKAVDQLLQRANQLVAQIIQPGTTKVDNQVIRITNAQVEQLANQIASGEDYVVRVISAGNYVVGEPCVLAGEACIDVIATAVPNQVVFQQGEVIATTTVNPTAMNSQVVAERIFLLIAAAQFRSRQAGILDDTVRIADNRRETVMSFIEQVQQSTLPLEIQVVAAEDAYTAGAQLELIAVRDGQVLFSTS</sequence>
<dbReference type="InterPro" id="IPR021435">
    <property type="entry name" value="DUF3084"/>
</dbReference>
<dbReference type="RefSeq" id="WP_035997270.1">
    <property type="nucleotide sequence ID" value="NZ_CP053586.1"/>
</dbReference>
<keyword evidence="2" id="KW-0812">Transmembrane</keyword>
<evidence type="ECO:0000256" key="2">
    <source>
        <dbReference type="SAM" id="Phobius"/>
    </source>
</evidence>
<gene>
    <name evidence="3" type="ORF">HJG54_18285</name>
</gene>
<feature type="coiled-coil region" evidence="1">
    <location>
        <begin position="75"/>
        <end position="245"/>
    </location>
</feature>